<sequence>MQTISRSALVPYSASEMFSLVDNIIAYPEFLPWCSKSNEIERDTDEVYASIEINKGVLRKSFSTCNRIQKNKMIEMRLKEGPFKYLQGFWRFDQLGDEGCRISFDLQFEFSNRLLGMTVGPIFSQIANSMVDAFNQRAHQIYGKR</sequence>
<evidence type="ECO:0000259" key="1">
    <source>
        <dbReference type="Pfam" id="PF03364"/>
    </source>
</evidence>
<evidence type="ECO:0000313" key="2">
    <source>
        <dbReference type="EMBL" id="VAW88151.1"/>
    </source>
</evidence>
<reference evidence="2" key="1">
    <citation type="submission" date="2018-06" db="EMBL/GenBank/DDBJ databases">
        <authorList>
            <person name="Zhirakovskaya E."/>
        </authorList>
    </citation>
    <scope>NUCLEOTIDE SEQUENCE</scope>
</reference>
<dbReference type="Pfam" id="PF03364">
    <property type="entry name" value="Polyketide_cyc"/>
    <property type="match status" value="1"/>
</dbReference>
<organism evidence="2">
    <name type="scientific">hydrothermal vent metagenome</name>
    <dbReference type="NCBI Taxonomy" id="652676"/>
    <lineage>
        <taxon>unclassified sequences</taxon>
        <taxon>metagenomes</taxon>
        <taxon>ecological metagenomes</taxon>
    </lineage>
</organism>
<dbReference type="InterPro" id="IPR023393">
    <property type="entry name" value="START-like_dom_sf"/>
</dbReference>
<dbReference type="PANTHER" id="PTHR12901:SF10">
    <property type="entry name" value="COENZYME Q-BINDING PROTEIN COQ10, MITOCHONDRIAL"/>
    <property type="match status" value="1"/>
</dbReference>
<proteinExistence type="predicted"/>
<dbReference type="AlphaFoldDB" id="A0A3B0Z9D2"/>
<dbReference type="SUPFAM" id="SSF55961">
    <property type="entry name" value="Bet v1-like"/>
    <property type="match status" value="1"/>
</dbReference>
<dbReference type="PANTHER" id="PTHR12901">
    <property type="entry name" value="SPERM PROTEIN HOMOLOG"/>
    <property type="match status" value="1"/>
</dbReference>
<protein>
    <submittedName>
        <fullName evidence="2">Ribosome association toxin RatA</fullName>
    </submittedName>
</protein>
<name>A0A3B0Z9D2_9ZZZZ</name>
<gene>
    <name evidence="2" type="ORF">MNBD_GAMMA16-937</name>
</gene>
<feature type="domain" description="Coenzyme Q-binding protein COQ10 START" evidence="1">
    <location>
        <begin position="10"/>
        <end position="134"/>
    </location>
</feature>
<dbReference type="Gene3D" id="3.30.530.20">
    <property type="match status" value="1"/>
</dbReference>
<dbReference type="EMBL" id="UOFO01000142">
    <property type="protein sequence ID" value="VAW88151.1"/>
    <property type="molecule type" value="Genomic_DNA"/>
</dbReference>
<accession>A0A3B0Z9D2</accession>
<dbReference type="InterPro" id="IPR044996">
    <property type="entry name" value="COQ10-like"/>
</dbReference>
<dbReference type="InterPro" id="IPR005031">
    <property type="entry name" value="COQ10_START"/>
</dbReference>
<dbReference type="CDD" id="cd07813">
    <property type="entry name" value="COQ10p_like"/>
    <property type="match status" value="1"/>
</dbReference>
<dbReference type="GO" id="GO:0048039">
    <property type="term" value="F:ubiquinone binding"/>
    <property type="evidence" value="ECO:0007669"/>
    <property type="project" value="InterPro"/>
</dbReference>
<dbReference type="GO" id="GO:0045333">
    <property type="term" value="P:cellular respiration"/>
    <property type="evidence" value="ECO:0007669"/>
    <property type="project" value="InterPro"/>
</dbReference>